<dbReference type="AlphaFoldDB" id="A0A182W8C3"/>
<keyword evidence="4 8" id="KW-0274">FAD</keyword>
<keyword evidence="7 8" id="KW-0503">Monooxygenase</keyword>
<dbReference type="EC" id="1.-.-.-" evidence="8"/>
<dbReference type="VEuPathDB" id="VectorBase:AMIN006597"/>
<evidence type="ECO:0000256" key="6">
    <source>
        <dbReference type="ARBA" id="ARBA00023002"/>
    </source>
</evidence>
<dbReference type="SUPFAM" id="SSF51905">
    <property type="entry name" value="FAD/NAD(P)-binding domain"/>
    <property type="match status" value="4"/>
</dbReference>
<reference evidence="9" key="2">
    <citation type="submission" date="2020-05" db="UniProtKB">
        <authorList>
            <consortium name="EnsemblMetazoa"/>
        </authorList>
    </citation>
    <scope>IDENTIFICATION</scope>
    <source>
        <strain evidence="9">MINIMUS1</strain>
    </source>
</reference>
<evidence type="ECO:0000313" key="10">
    <source>
        <dbReference type="Proteomes" id="UP000075920"/>
    </source>
</evidence>
<proteinExistence type="inferred from homology"/>
<dbReference type="Pfam" id="PF00743">
    <property type="entry name" value="FMO-like"/>
    <property type="match status" value="4"/>
</dbReference>
<dbReference type="InterPro" id="IPR000960">
    <property type="entry name" value="Flavin_mOase"/>
</dbReference>
<dbReference type="Gene3D" id="3.50.50.60">
    <property type="entry name" value="FAD/NAD(P)-binding domain"/>
    <property type="match status" value="4"/>
</dbReference>
<dbReference type="InterPro" id="IPR020946">
    <property type="entry name" value="Flavin_mOase-like"/>
</dbReference>
<evidence type="ECO:0000313" key="9">
    <source>
        <dbReference type="EnsemblMetazoa" id="AMIN006597-PA"/>
    </source>
</evidence>
<evidence type="ECO:0000256" key="4">
    <source>
        <dbReference type="ARBA" id="ARBA00022827"/>
    </source>
</evidence>
<evidence type="ECO:0000256" key="1">
    <source>
        <dbReference type="ARBA" id="ARBA00001974"/>
    </source>
</evidence>
<evidence type="ECO:0000256" key="8">
    <source>
        <dbReference type="RuleBase" id="RU361177"/>
    </source>
</evidence>
<dbReference type="PRINTS" id="PR00370">
    <property type="entry name" value="FMOXYGENASE"/>
</dbReference>
<name>A0A182W8C3_9DIPT</name>
<dbReference type="PANTHER" id="PTHR23023">
    <property type="entry name" value="DIMETHYLANILINE MONOOXYGENASE"/>
    <property type="match status" value="1"/>
</dbReference>
<keyword evidence="5" id="KW-0521">NADP</keyword>
<evidence type="ECO:0000256" key="7">
    <source>
        <dbReference type="ARBA" id="ARBA00023033"/>
    </source>
</evidence>
<reference evidence="10" key="1">
    <citation type="submission" date="2013-03" db="EMBL/GenBank/DDBJ databases">
        <title>The Genome Sequence of Anopheles minimus MINIMUS1.</title>
        <authorList>
            <consortium name="The Broad Institute Genomics Platform"/>
            <person name="Neafsey D.E."/>
            <person name="Walton C."/>
            <person name="Walker B."/>
            <person name="Young S.K."/>
            <person name="Zeng Q."/>
            <person name="Gargeya S."/>
            <person name="Fitzgerald M."/>
            <person name="Haas B."/>
            <person name="Abouelleil A."/>
            <person name="Allen A.W."/>
            <person name="Alvarado L."/>
            <person name="Arachchi H.M."/>
            <person name="Berlin A.M."/>
            <person name="Chapman S.B."/>
            <person name="Gainer-Dewar J."/>
            <person name="Goldberg J."/>
            <person name="Griggs A."/>
            <person name="Gujja S."/>
            <person name="Hansen M."/>
            <person name="Howarth C."/>
            <person name="Imamovic A."/>
            <person name="Ireland A."/>
            <person name="Larimer J."/>
            <person name="McCowan C."/>
            <person name="Murphy C."/>
            <person name="Pearson M."/>
            <person name="Poon T.W."/>
            <person name="Priest M."/>
            <person name="Roberts A."/>
            <person name="Saif S."/>
            <person name="Shea T."/>
            <person name="Sisk P."/>
            <person name="Sykes S."/>
            <person name="Wortman J."/>
            <person name="Nusbaum C."/>
            <person name="Birren B."/>
        </authorList>
    </citation>
    <scope>NUCLEOTIDE SEQUENCE [LARGE SCALE GENOMIC DNA]</scope>
    <source>
        <strain evidence="10">MINIMUS1</strain>
    </source>
</reference>
<keyword evidence="10" id="KW-1185">Reference proteome</keyword>
<dbReference type="EnsemblMetazoa" id="AMIN006597-RA">
    <property type="protein sequence ID" value="AMIN006597-PA"/>
    <property type="gene ID" value="AMIN006597"/>
</dbReference>
<comment type="cofactor">
    <cofactor evidence="1 8">
        <name>FAD</name>
        <dbReference type="ChEBI" id="CHEBI:57692"/>
    </cofactor>
</comment>
<organism evidence="9 10">
    <name type="scientific">Anopheles minimus</name>
    <dbReference type="NCBI Taxonomy" id="112268"/>
    <lineage>
        <taxon>Eukaryota</taxon>
        <taxon>Metazoa</taxon>
        <taxon>Ecdysozoa</taxon>
        <taxon>Arthropoda</taxon>
        <taxon>Hexapoda</taxon>
        <taxon>Insecta</taxon>
        <taxon>Pterygota</taxon>
        <taxon>Neoptera</taxon>
        <taxon>Endopterygota</taxon>
        <taxon>Diptera</taxon>
        <taxon>Nematocera</taxon>
        <taxon>Culicoidea</taxon>
        <taxon>Culicidae</taxon>
        <taxon>Anophelinae</taxon>
        <taxon>Anopheles</taxon>
    </lineage>
</organism>
<dbReference type="STRING" id="112268.A0A182W8C3"/>
<comment type="similarity">
    <text evidence="2 8">Belongs to the FMO family.</text>
</comment>
<dbReference type="Proteomes" id="UP000075920">
    <property type="component" value="Unassembled WGS sequence"/>
</dbReference>
<keyword evidence="3 8" id="KW-0285">Flavoprotein</keyword>
<evidence type="ECO:0000256" key="3">
    <source>
        <dbReference type="ARBA" id="ARBA00022630"/>
    </source>
</evidence>
<dbReference type="GO" id="GO:0050660">
    <property type="term" value="F:flavin adenine dinucleotide binding"/>
    <property type="evidence" value="ECO:0007669"/>
    <property type="project" value="InterPro"/>
</dbReference>
<sequence>MVNEKAKQTYCVIGAGTAGLCAARHALQVGGLVTVFEMGKQLGGTWVFNEEIGKNEYGIDVHSSMYKGLKTNLPKEIMGYPDFPIPEQESSYIPAEDMLHFFQQFAESFGILEHIRFSHYVVRVKPTIDEEGWEVIVRDCPNDRLLTYTFDYVLICNGHYHTPNLPKYPGMNVFRGKQMHSHDYRSNEPFEGETVLVIGAGPSGMDMAYEISKKAVRVTLSHHLQDKPHTVFPDNVTLKPDVVRLTETAVQYADGTSQDFSVICYSTGYKYTFPFLSVDCGITVEDNYVQPLYKHCINIRYPTMAFIGLPFYVCAAQMMDLQARFCLKFFSGGKALPSREDMSADTMAEMEERWKRGLKKRQAHMMGPVEDRYYDDLAQTADIEPIKPVIKKLHKISAMRFAEDLVNFRSDKFRIHPMANTTYCIIGAGPSGLCTAKHALTFDPNATVKVFEQSQQIGGLWAYTEKTGKDLNGLDITCMYANLRTNLIKQGMGFPDYPIDEQASTFVTINDVIKQLEGYVDKFQLKNCIHFQQQVVRVVRNFETNQWDVLVKELATNRYTMHQFDFVLVCNGHYSSPIVPSFPGRNVFRGRQLHSKDYRLGENYRDERVLVIGGGHSGMDIAPDIAVYADKIVLSHRCKVPVHSGDRVVQKPEVLRLTPTGAEFVDGTEEDFDAIIYCTGYRYSTPFLSVDCGVSLHDNAIVPLYYHCININQPSMAFIGLPFNACLMHMMDLQARFCMTFFSGQKPFPSKQAMLDAWQKDQDERKMRGLTGKLTHMLAGDLQQRYYDDVARIAGIESLKPVLAKMHADCIKSKNEDVNFRDFEYHVIDDENFHKVKIQP</sequence>
<keyword evidence="6 8" id="KW-0560">Oxidoreductase</keyword>
<dbReference type="FunFam" id="3.50.50.60:FF:000138">
    <property type="entry name" value="Flavin-containing monooxygenase"/>
    <property type="match status" value="2"/>
</dbReference>
<dbReference type="GO" id="GO:0004499">
    <property type="term" value="F:N,N-dimethylaniline monooxygenase activity"/>
    <property type="evidence" value="ECO:0007669"/>
    <property type="project" value="InterPro"/>
</dbReference>
<protein>
    <recommendedName>
        <fullName evidence="8">Flavin-containing monooxygenase</fullName>
        <ecNumber evidence="8">1.-.-.-</ecNumber>
    </recommendedName>
</protein>
<dbReference type="InterPro" id="IPR036188">
    <property type="entry name" value="FAD/NAD-bd_sf"/>
</dbReference>
<dbReference type="GO" id="GO:0050661">
    <property type="term" value="F:NADP binding"/>
    <property type="evidence" value="ECO:0007669"/>
    <property type="project" value="InterPro"/>
</dbReference>
<accession>A0A182W8C3</accession>
<evidence type="ECO:0000256" key="2">
    <source>
        <dbReference type="ARBA" id="ARBA00009183"/>
    </source>
</evidence>
<evidence type="ECO:0000256" key="5">
    <source>
        <dbReference type="ARBA" id="ARBA00022857"/>
    </source>
</evidence>
<dbReference type="InterPro" id="IPR050346">
    <property type="entry name" value="FMO-like"/>
</dbReference>